<dbReference type="OMA" id="HEVEDHN"/>
<dbReference type="EMBL" id="CP023326">
    <property type="protein sequence ID" value="ATY65703.1"/>
    <property type="molecule type" value="Genomic_DNA"/>
</dbReference>
<keyword evidence="4" id="KW-0862">Zinc</keyword>
<dbReference type="PROSITE" id="PS00028">
    <property type="entry name" value="ZINC_FINGER_C2H2_1"/>
    <property type="match status" value="3"/>
</dbReference>
<keyword evidence="1" id="KW-0479">Metal-binding</keyword>
<sequence length="236" mass="26635">MYGCYECQACGREFNTEGAMAQHMDVKGHWPAECACCTNTYVDEENCREHEYIDHNYCSECDRGFINYNNLRMHLNSSRHRSGSMACPFCNTSLTTATGLAHHLECNACPNVSTGRESLYHYVRCKDPNRLIAKRMIGWNGVRTAYEASSATWNGVGYECYLCHRNFGSLQGLSQHLNSATHQQSLYHCPNRNCRDFKTLAGIINHLESETCGIARFETVQKAVSQTIGSGRLLSF</sequence>
<dbReference type="Pfam" id="PF12171">
    <property type="entry name" value="zf-C2H2_jaz"/>
    <property type="match status" value="1"/>
</dbReference>
<evidence type="ECO:0000256" key="4">
    <source>
        <dbReference type="ARBA" id="ARBA00022833"/>
    </source>
</evidence>
<evidence type="ECO:0000256" key="2">
    <source>
        <dbReference type="ARBA" id="ARBA00022737"/>
    </source>
</evidence>
<reference evidence="7 8" key="1">
    <citation type="journal article" date="2017" name="BMC Genomics">
        <title>Chromosome level assembly and secondary metabolite potential of the parasitic fungus Cordyceps militaris.</title>
        <authorList>
            <person name="Kramer G.J."/>
            <person name="Nodwell J.R."/>
        </authorList>
    </citation>
    <scope>NUCLEOTIDE SEQUENCE [LARGE SCALE GENOMIC DNA]</scope>
    <source>
        <strain evidence="7 8">ATCC 34164</strain>
    </source>
</reference>
<dbReference type="AlphaFoldDB" id="A0A2H4SRJ5"/>
<dbReference type="InterPro" id="IPR013087">
    <property type="entry name" value="Znf_C2H2_type"/>
</dbReference>
<evidence type="ECO:0000256" key="5">
    <source>
        <dbReference type="PROSITE-ProRule" id="PRU00042"/>
    </source>
</evidence>
<keyword evidence="2" id="KW-0677">Repeat</keyword>
<dbReference type="GO" id="GO:0008270">
    <property type="term" value="F:zinc ion binding"/>
    <property type="evidence" value="ECO:0007669"/>
    <property type="project" value="UniProtKB-KW"/>
</dbReference>
<feature type="domain" description="C2H2-type" evidence="6">
    <location>
        <begin position="158"/>
        <end position="182"/>
    </location>
</feature>
<organism evidence="7 8">
    <name type="scientific">Cordyceps militaris</name>
    <name type="common">Caterpillar fungus</name>
    <name type="synonym">Clavaria militaris</name>
    <dbReference type="NCBI Taxonomy" id="73501"/>
    <lineage>
        <taxon>Eukaryota</taxon>
        <taxon>Fungi</taxon>
        <taxon>Dikarya</taxon>
        <taxon>Ascomycota</taxon>
        <taxon>Pezizomycotina</taxon>
        <taxon>Sordariomycetes</taxon>
        <taxon>Hypocreomycetidae</taxon>
        <taxon>Hypocreales</taxon>
        <taxon>Cordycipitaceae</taxon>
        <taxon>Cordyceps</taxon>
    </lineage>
</organism>
<dbReference type="PANTHER" id="PTHR24409">
    <property type="entry name" value="ZINC FINGER PROTEIN 142"/>
    <property type="match status" value="1"/>
</dbReference>
<gene>
    <name evidence="7" type="ORF">A9K55_001530</name>
</gene>
<dbReference type="SUPFAM" id="SSF57667">
    <property type="entry name" value="beta-beta-alpha zinc fingers"/>
    <property type="match status" value="2"/>
</dbReference>
<dbReference type="InterPro" id="IPR022755">
    <property type="entry name" value="Znf_C2H2_jaz"/>
</dbReference>
<evidence type="ECO:0000313" key="8">
    <source>
        <dbReference type="Proteomes" id="UP000323067"/>
    </source>
</evidence>
<evidence type="ECO:0000256" key="1">
    <source>
        <dbReference type="ARBA" id="ARBA00022723"/>
    </source>
</evidence>
<accession>A0A2H4SRJ5</accession>
<protein>
    <submittedName>
        <fullName evidence="7">Zinc finger protein</fullName>
    </submittedName>
</protein>
<dbReference type="OrthoDB" id="6077919at2759"/>
<feature type="domain" description="C2H2-type" evidence="6">
    <location>
        <begin position="56"/>
        <end position="85"/>
    </location>
</feature>
<dbReference type="GO" id="GO:0000977">
    <property type="term" value="F:RNA polymerase II transcription regulatory region sequence-specific DNA binding"/>
    <property type="evidence" value="ECO:0007669"/>
    <property type="project" value="TreeGrafter"/>
</dbReference>
<dbReference type="PROSITE" id="PS50157">
    <property type="entry name" value="ZINC_FINGER_C2H2_2"/>
    <property type="match status" value="3"/>
</dbReference>
<dbReference type="InterPro" id="IPR036236">
    <property type="entry name" value="Znf_C2H2_sf"/>
</dbReference>
<dbReference type="Pfam" id="PF12874">
    <property type="entry name" value="zf-met"/>
    <property type="match status" value="2"/>
</dbReference>
<dbReference type="Proteomes" id="UP000323067">
    <property type="component" value="Chromosome iii"/>
</dbReference>
<evidence type="ECO:0000256" key="3">
    <source>
        <dbReference type="ARBA" id="ARBA00022771"/>
    </source>
</evidence>
<evidence type="ECO:0000259" key="6">
    <source>
        <dbReference type="PROSITE" id="PS50157"/>
    </source>
</evidence>
<name>A0A2H4SRJ5_CORMI</name>
<dbReference type="GO" id="GO:0000981">
    <property type="term" value="F:DNA-binding transcription factor activity, RNA polymerase II-specific"/>
    <property type="evidence" value="ECO:0007669"/>
    <property type="project" value="TreeGrafter"/>
</dbReference>
<dbReference type="PANTHER" id="PTHR24409:SF295">
    <property type="entry name" value="AZ2-RELATED"/>
    <property type="match status" value="1"/>
</dbReference>
<dbReference type="Gene3D" id="3.30.160.60">
    <property type="entry name" value="Classic Zinc Finger"/>
    <property type="match status" value="2"/>
</dbReference>
<dbReference type="GO" id="GO:0005634">
    <property type="term" value="C:nucleus"/>
    <property type="evidence" value="ECO:0007669"/>
    <property type="project" value="TreeGrafter"/>
</dbReference>
<dbReference type="VEuPathDB" id="FungiDB:A9K55_001530"/>
<dbReference type="VEuPathDB" id="FungiDB:CCM_00602"/>
<proteinExistence type="predicted"/>
<dbReference type="SMART" id="SM00355">
    <property type="entry name" value="ZnF_C2H2"/>
    <property type="match status" value="5"/>
</dbReference>
<evidence type="ECO:0000313" key="7">
    <source>
        <dbReference type="EMBL" id="ATY65703.1"/>
    </source>
</evidence>
<keyword evidence="3 5" id="KW-0863">Zinc-finger</keyword>
<feature type="domain" description="C2H2-type" evidence="6">
    <location>
        <begin position="5"/>
        <end position="29"/>
    </location>
</feature>